<name>A0A7J5TYJ8_9BACT</name>
<feature type="domain" description="HTH LytTR-type" evidence="1">
    <location>
        <begin position="20"/>
        <end position="102"/>
    </location>
</feature>
<proteinExistence type="predicted"/>
<dbReference type="EMBL" id="WELI01000005">
    <property type="protein sequence ID" value="KAB7730151.1"/>
    <property type="molecule type" value="Genomic_DNA"/>
</dbReference>
<protein>
    <recommendedName>
        <fullName evidence="1">HTH LytTR-type domain-containing protein</fullName>
    </recommendedName>
</protein>
<organism evidence="2 3">
    <name type="scientific">Rudanella paleaurantiibacter</name>
    <dbReference type="NCBI Taxonomy" id="2614655"/>
    <lineage>
        <taxon>Bacteria</taxon>
        <taxon>Pseudomonadati</taxon>
        <taxon>Bacteroidota</taxon>
        <taxon>Cytophagia</taxon>
        <taxon>Cytophagales</taxon>
        <taxon>Cytophagaceae</taxon>
        <taxon>Rudanella</taxon>
    </lineage>
</organism>
<dbReference type="PROSITE" id="PS50930">
    <property type="entry name" value="HTH_LYTTR"/>
    <property type="match status" value="1"/>
</dbReference>
<evidence type="ECO:0000259" key="1">
    <source>
        <dbReference type="PROSITE" id="PS50930"/>
    </source>
</evidence>
<dbReference type="Pfam" id="PF04397">
    <property type="entry name" value="LytTR"/>
    <property type="match status" value="1"/>
</dbReference>
<dbReference type="AlphaFoldDB" id="A0A7J5TYJ8"/>
<evidence type="ECO:0000313" key="2">
    <source>
        <dbReference type="EMBL" id="KAB7730151.1"/>
    </source>
</evidence>
<keyword evidence="3" id="KW-1185">Reference proteome</keyword>
<evidence type="ECO:0000313" key="3">
    <source>
        <dbReference type="Proteomes" id="UP000488299"/>
    </source>
</evidence>
<comment type="caution">
    <text evidence="2">The sequence shown here is derived from an EMBL/GenBank/DDBJ whole genome shotgun (WGS) entry which is preliminary data.</text>
</comment>
<sequence length="120" mass="13596">MKNLQPGMLHVPSYGPVVVQEITYLRAEGNYCYVYARPFIRPILCATPLAGFAQQLPGFLRPHKSYLVNPQHVDAFEQRPENTKCYRLRLRGGVVLPVARRRIGYTVAELVDAVGPLCRQ</sequence>
<dbReference type="Proteomes" id="UP000488299">
    <property type="component" value="Unassembled WGS sequence"/>
</dbReference>
<dbReference type="GO" id="GO:0003677">
    <property type="term" value="F:DNA binding"/>
    <property type="evidence" value="ECO:0007669"/>
    <property type="project" value="InterPro"/>
</dbReference>
<gene>
    <name evidence="2" type="ORF">F5984_13290</name>
</gene>
<dbReference type="InterPro" id="IPR007492">
    <property type="entry name" value="LytTR_DNA-bd_dom"/>
</dbReference>
<accession>A0A7J5TYJ8</accession>
<dbReference type="Gene3D" id="2.40.50.1020">
    <property type="entry name" value="LytTr DNA-binding domain"/>
    <property type="match status" value="1"/>
</dbReference>
<reference evidence="2 3" key="1">
    <citation type="submission" date="2019-10" db="EMBL/GenBank/DDBJ databases">
        <title>Rudanella paleaurantiibacter sp. nov., isolated from sludge.</title>
        <authorList>
            <person name="Xu S.Q."/>
        </authorList>
    </citation>
    <scope>NUCLEOTIDE SEQUENCE [LARGE SCALE GENOMIC DNA]</scope>
    <source>
        <strain evidence="2 3">HX-22-17</strain>
    </source>
</reference>
<dbReference type="RefSeq" id="WP_152124756.1">
    <property type="nucleotide sequence ID" value="NZ_WELI01000005.1"/>
</dbReference>
<dbReference type="SMART" id="SM00850">
    <property type="entry name" value="LytTR"/>
    <property type="match status" value="1"/>
</dbReference>